<name>A0A140DXW2_9FIRM</name>
<gene>
    <name evidence="1" type="ORF">AALO17_23550</name>
</gene>
<accession>A0A140DXW2</accession>
<keyword evidence="2" id="KW-1185">Reference proteome</keyword>
<sequence>MSYWYIPLNRRTDAAPGAGGPAAFTFPVFRLTSPAAAAISRIPVKTLTARGMPIRSGCLSSVT</sequence>
<dbReference type="Proteomes" id="UP000069771">
    <property type="component" value="Chromosome"/>
</dbReference>
<organism evidence="1 2">
    <name type="scientific">Faecalibaculum rodentium</name>
    <dbReference type="NCBI Taxonomy" id="1702221"/>
    <lineage>
        <taxon>Bacteria</taxon>
        <taxon>Bacillati</taxon>
        <taxon>Bacillota</taxon>
        <taxon>Erysipelotrichia</taxon>
        <taxon>Erysipelotrichales</taxon>
        <taxon>Erysipelotrichaceae</taxon>
        <taxon>Faecalibaculum</taxon>
    </lineage>
</organism>
<evidence type="ECO:0000313" key="1">
    <source>
        <dbReference type="EMBL" id="AMK55489.1"/>
    </source>
</evidence>
<reference evidence="1 2" key="1">
    <citation type="journal article" date="2016" name="Gut Pathog.">
        <title>Whole genome sequencing of "Faecalibaculum rodentium" ALO17, isolated from C57BL/6J laboratory mouse feces.</title>
        <authorList>
            <person name="Lim S."/>
            <person name="Chang D.H."/>
            <person name="Ahn S."/>
            <person name="Kim B.C."/>
        </authorList>
    </citation>
    <scope>NUCLEOTIDE SEQUENCE [LARGE SCALE GENOMIC DNA]</scope>
    <source>
        <strain evidence="1 2">Alo17</strain>
    </source>
</reference>
<dbReference type="STRING" id="1702221.AALO17_23550"/>
<dbReference type="EMBL" id="CP011391">
    <property type="protein sequence ID" value="AMK55489.1"/>
    <property type="molecule type" value="Genomic_DNA"/>
</dbReference>
<evidence type="ECO:0000313" key="2">
    <source>
        <dbReference type="Proteomes" id="UP000069771"/>
    </source>
</evidence>
<dbReference type="KEGG" id="fro:AALO17_23550"/>
<protein>
    <submittedName>
        <fullName evidence="1">Uncharacterized protein</fullName>
    </submittedName>
</protein>
<proteinExistence type="predicted"/>
<dbReference type="AlphaFoldDB" id="A0A140DXW2"/>